<evidence type="ECO:0000256" key="1">
    <source>
        <dbReference type="ARBA" id="ARBA00001974"/>
    </source>
</evidence>
<sequence>MLYTRQVPGEFSAWTEAGRKGWTWDDVEPYYNKSETTLSHTKSEHRGHKGPWFNRRLDDIPMQNISESVSERALCALSSHNHVRTIAATSSFGIPYVTESNDPSAPAVCCARLDHTIDDQGRRCSAFDAFLPPHVALRSNLDICTEIVVTSVDLEETPNGLRAVGVFFEHDSIIRGKTHRRYHCSAKREVILSSGAIGTPKILMLSGVGPAEHLKSLNIPVKKDLPGVGANLQDHLGVPVIFKAPKHDTFEKLLSNPFSILWELIKYLLFATGLMLCPLPQISIFALSRLLDDDSNTVVHSANGKAEFDAHISSNVPDIELMALSINASDEQFVELKDWYTGAFSYLCVALRPESHGTLRLRSVDPRDFPVCDLAFLTKPNDYVVMRKAVKLGLALGRRLREQGYPLRDLQVPDSESDEDLDKFIRAGSRTTFHYSSTCRMAPEAELGAVDDQLRVHGIQGLRIADASIFSSIPATHLQAPVVMVAERCADFIKASY</sequence>
<comment type="cofactor">
    <cofactor evidence="1">
        <name>FAD</name>
        <dbReference type="ChEBI" id="CHEBI:57692"/>
    </cofactor>
</comment>
<organism evidence="4 5">
    <name type="scientific">Somion occarium</name>
    <dbReference type="NCBI Taxonomy" id="3059160"/>
    <lineage>
        <taxon>Eukaryota</taxon>
        <taxon>Fungi</taxon>
        <taxon>Dikarya</taxon>
        <taxon>Basidiomycota</taxon>
        <taxon>Agaricomycotina</taxon>
        <taxon>Agaricomycetes</taxon>
        <taxon>Polyporales</taxon>
        <taxon>Cerrenaceae</taxon>
        <taxon>Somion</taxon>
    </lineage>
</organism>
<dbReference type="Gene3D" id="3.50.50.60">
    <property type="entry name" value="FAD/NAD(P)-binding domain"/>
    <property type="match status" value="1"/>
</dbReference>
<dbReference type="InterPro" id="IPR007867">
    <property type="entry name" value="GMC_OxRtase_C"/>
</dbReference>
<dbReference type="Pfam" id="PF00732">
    <property type="entry name" value="GMC_oxred_N"/>
    <property type="match status" value="1"/>
</dbReference>
<gene>
    <name evidence="4" type="ORF">GFSPODELE1_LOCUS4145</name>
</gene>
<evidence type="ECO:0000313" key="5">
    <source>
        <dbReference type="Proteomes" id="UP001497453"/>
    </source>
</evidence>
<protein>
    <recommendedName>
        <fullName evidence="3">Glucose-methanol-choline oxidoreductase N-terminal domain-containing protein</fullName>
    </recommendedName>
</protein>
<dbReference type="Pfam" id="PF05199">
    <property type="entry name" value="GMC_oxred_C"/>
    <property type="match status" value="1"/>
</dbReference>
<dbReference type="InterPro" id="IPR036188">
    <property type="entry name" value="FAD/NAD-bd_sf"/>
</dbReference>
<dbReference type="EMBL" id="OZ037945">
    <property type="protein sequence ID" value="CAL1702650.1"/>
    <property type="molecule type" value="Genomic_DNA"/>
</dbReference>
<name>A0ABP1D424_9APHY</name>
<reference evidence="5" key="1">
    <citation type="submission" date="2024-04" db="EMBL/GenBank/DDBJ databases">
        <authorList>
            <person name="Shaw F."/>
            <person name="Minotto A."/>
        </authorList>
    </citation>
    <scope>NUCLEOTIDE SEQUENCE [LARGE SCALE GENOMIC DNA]</scope>
</reference>
<dbReference type="PANTHER" id="PTHR11552">
    <property type="entry name" value="GLUCOSE-METHANOL-CHOLINE GMC OXIDOREDUCTASE"/>
    <property type="match status" value="1"/>
</dbReference>
<dbReference type="PIRSF" id="PIRSF000137">
    <property type="entry name" value="Alcohol_oxidase"/>
    <property type="match status" value="1"/>
</dbReference>
<keyword evidence="5" id="KW-1185">Reference proteome</keyword>
<evidence type="ECO:0000259" key="3">
    <source>
        <dbReference type="PROSITE" id="PS00624"/>
    </source>
</evidence>
<dbReference type="InterPro" id="IPR000172">
    <property type="entry name" value="GMC_OxRdtase_N"/>
</dbReference>
<dbReference type="InterPro" id="IPR012132">
    <property type="entry name" value="GMC_OxRdtase"/>
</dbReference>
<dbReference type="PROSITE" id="PS00624">
    <property type="entry name" value="GMC_OXRED_2"/>
    <property type="match status" value="1"/>
</dbReference>
<dbReference type="SUPFAM" id="SSF54373">
    <property type="entry name" value="FAD-linked reductases, C-terminal domain"/>
    <property type="match status" value="1"/>
</dbReference>
<dbReference type="PANTHER" id="PTHR11552:SF219">
    <property type="entry name" value="GLUCOSE-METHANOL-CHOLINE OXIDOREDUCTASE N-TERMINAL DOMAIN-CONTAINING PROTEIN"/>
    <property type="match status" value="1"/>
</dbReference>
<dbReference type="Gene3D" id="3.30.560.10">
    <property type="entry name" value="Glucose Oxidase, domain 3"/>
    <property type="match status" value="1"/>
</dbReference>
<evidence type="ECO:0000256" key="2">
    <source>
        <dbReference type="ARBA" id="ARBA00010790"/>
    </source>
</evidence>
<evidence type="ECO:0000313" key="4">
    <source>
        <dbReference type="EMBL" id="CAL1702650.1"/>
    </source>
</evidence>
<feature type="domain" description="Glucose-methanol-choline oxidoreductase N-terminal" evidence="3">
    <location>
        <begin position="195"/>
        <end position="209"/>
    </location>
</feature>
<dbReference type="Proteomes" id="UP001497453">
    <property type="component" value="Chromosome 2"/>
</dbReference>
<comment type="similarity">
    <text evidence="2">Belongs to the GMC oxidoreductase family.</text>
</comment>
<proteinExistence type="inferred from homology"/>
<dbReference type="SUPFAM" id="SSF51905">
    <property type="entry name" value="FAD/NAD(P)-binding domain"/>
    <property type="match status" value="1"/>
</dbReference>
<accession>A0ABP1D424</accession>